<keyword evidence="1" id="KW-0732">Signal</keyword>
<feature type="non-terminal residue" evidence="5">
    <location>
        <position position="1"/>
    </location>
</feature>
<dbReference type="SUPFAM" id="SSF57196">
    <property type="entry name" value="EGF/Laminin"/>
    <property type="match status" value="1"/>
</dbReference>
<reference evidence="5 6" key="1">
    <citation type="journal article" date="2016" name="PLoS ONE">
        <title>A First Insight into the Genome of the Filter-Feeder Mussel Mytilus galloprovincialis.</title>
        <authorList>
            <person name="Murgarella M."/>
            <person name="Puiu D."/>
            <person name="Novoa B."/>
            <person name="Figueras A."/>
            <person name="Posada D."/>
            <person name="Canchaya C."/>
        </authorList>
    </citation>
    <scope>NUCLEOTIDE SEQUENCE [LARGE SCALE GENOMIC DNA]</scope>
    <source>
        <tissue evidence="5">Muscle</tissue>
    </source>
</reference>
<accession>A0A3L5TSH4</accession>
<comment type="caution">
    <text evidence="5">The sequence shown here is derived from an EMBL/GenBank/DDBJ whole genome shotgun (WGS) entry which is preliminary data.</text>
</comment>
<dbReference type="Proteomes" id="UP000266721">
    <property type="component" value="Unassembled WGS sequence"/>
</dbReference>
<evidence type="ECO:0000313" key="6">
    <source>
        <dbReference type="Proteomes" id="UP000266721"/>
    </source>
</evidence>
<protein>
    <recommendedName>
        <fullName evidence="4">EGF-like domain-containing protein</fullName>
    </recommendedName>
</protein>
<evidence type="ECO:0000256" key="1">
    <source>
        <dbReference type="ARBA" id="ARBA00022729"/>
    </source>
</evidence>
<gene>
    <name evidence="5" type="ORF">AM593_05154</name>
</gene>
<keyword evidence="6" id="KW-1185">Reference proteome</keyword>
<dbReference type="GO" id="GO:0005102">
    <property type="term" value="F:signaling receptor binding"/>
    <property type="evidence" value="ECO:0007669"/>
    <property type="project" value="TreeGrafter"/>
</dbReference>
<sequence>MSKCAPGVLTGEAIDERTITQITIAVQDGDITETKTALFVAINVGFKKENSKLNGNMTDIPICSPPCQNTGTCVGPNTCDCTAGHSGDRCQGMKAEDFKPLIEKGNATIAKYSYTKNTFEYQFMADSTNRSDVDLIWTNSDEFNVMNFDIDASIDVKYNFDHIPPVPRYIRNMKFGIVDANVLVIHYKLGQSGEYEVNNERFTCPQPRDLDPIADKVLECRLDNGTNVFQVDSGDRYVLNYTVTTGGYRELVNTDNGQITATEIYDGVSSHQIMEYRFDYDKPIHCQELHTCSSGDVPLQLEKDITK</sequence>
<dbReference type="CDD" id="cd00054">
    <property type="entry name" value="EGF_CA"/>
    <property type="match status" value="1"/>
</dbReference>
<dbReference type="PROSITE" id="PS00022">
    <property type="entry name" value="EGF_1"/>
    <property type="match status" value="1"/>
</dbReference>
<evidence type="ECO:0000259" key="4">
    <source>
        <dbReference type="PROSITE" id="PS50026"/>
    </source>
</evidence>
<dbReference type="InterPro" id="IPR000742">
    <property type="entry name" value="EGF"/>
</dbReference>
<evidence type="ECO:0000256" key="2">
    <source>
        <dbReference type="ARBA" id="ARBA00023157"/>
    </source>
</evidence>
<evidence type="ECO:0000313" key="5">
    <source>
        <dbReference type="EMBL" id="OPL29717.1"/>
    </source>
</evidence>
<feature type="domain" description="EGF-like" evidence="4">
    <location>
        <begin position="59"/>
        <end position="91"/>
    </location>
</feature>
<name>A0A3L5TSH4_MYTGA</name>
<evidence type="ECO:0000256" key="3">
    <source>
        <dbReference type="PROSITE-ProRule" id="PRU00076"/>
    </source>
</evidence>
<comment type="caution">
    <text evidence="3">Lacks conserved residue(s) required for the propagation of feature annotation.</text>
</comment>
<keyword evidence="2 3" id="KW-1015">Disulfide bond</keyword>
<dbReference type="PANTHER" id="PTHR14949:SF56">
    <property type="entry name" value="EGF-LIKE-DOMAIN, MULTIPLE 7"/>
    <property type="match status" value="1"/>
</dbReference>
<dbReference type="PROSITE" id="PS50026">
    <property type="entry name" value="EGF_3"/>
    <property type="match status" value="1"/>
</dbReference>
<dbReference type="AlphaFoldDB" id="A0A3L5TSH4"/>
<dbReference type="EMBL" id="KV588358">
    <property type="protein sequence ID" value="OPL29717.1"/>
    <property type="molecule type" value="Genomic_DNA"/>
</dbReference>
<feature type="disulfide bond" evidence="3">
    <location>
        <begin position="81"/>
        <end position="90"/>
    </location>
</feature>
<dbReference type="GO" id="GO:0005576">
    <property type="term" value="C:extracellular region"/>
    <property type="evidence" value="ECO:0007669"/>
    <property type="project" value="TreeGrafter"/>
</dbReference>
<organism evidence="5 6">
    <name type="scientific">Mytilus galloprovincialis</name>
    <name type="common">Mediterranean mussel</name>
    <dbReference type="NCBI Taxonomy" id="29158"/>
    <lineage>
        <taxon>Eukaryota</taxon>
        <taxon>Metazoa</taxon>
        <taxon>Spiralia</taxon>
        <taxon>Lophotrochozoa</taxon>
        <taxon>Mollusca</taxon>
        <taxon>Bivalvia</taxon>
        <taxon>Autobranchia</taxon>
        <taxon>Pteriomorphia</taxon>
        <taxon>Mytilida</taxon>
        <taxon>Mytiloidea</taxon>
        <taxon>Mytilidae</taxon>
        <taxon>Mytilinae</taxon>
        <taxon>Mytilus</taxon>
    </lineage>
</organism>
<dbReference type="PANTHER" id="PTHR14949">
    <property type="entry name" value="EGF-LIKE-DOMAIN, MULTIPLE 7, 8"/>
    <property type="match status" value="1"/>
</dbReference>
<keyword evidence="3" id="KW-0245">EGF-like domain</keyword>
<feature type="non-terminal residue" evidence="5">
    <location>
        <position position="307"/>
    </location>
</feature>
<dbReference type="InterPro" id="IPR050969">
    <property type="entry name" value="Dev_Signal_Modulators"/>
</dbReference>
<dbReference type="GO" id="GO:0009986">
    <property type="term" value="C:cell surface"/>
    <property type="evidence" value="ECO:0007669"/>
    <property type="project" value="TreeGrafter"/>
</dbReference>
<dbReference type="Gene3D" id="2.10.25.10">
    <property type="entry name" value="Laminin"/>
    <property type="match status" value="1"/>
</dbReference>
<feature type="disulfide bond" evidence="3">
    <location>
        <begin position="63"/>
        <end position="73"/>
    </location>
</feature>
<proteinExistence type="predicted"/>